<dbReference type="RefSeq" id="WP_011397614.1">
    <property type="nucleotide sequence ID" value="NC_007645.1"/>
</dbReference>
<dbReference type="OrthoDB" id="6195342at2"/>
<organism evidence="1 2">
    <name type="scientific">Hahella chejuensis (strain KCTC 2396)</name>
    <dbReference type="NCBI Taxonomy" id="349521"/>
    <lineage>
        <taxon>Bacteria</taxon>
        <taxon>Pseudomonadati</taxon>
        <taxon>Pseudomonadota</taxon>
        <taxon>Gammaproteobacteria</taxon>
        <taxon>Oceanospirillales</taxon>
        <taxon>Hahellaceae</taxon>
        <taxon>Hahella</taxon>
    </lineage>
</organism>
<dbReference type="EMBL" id="CP000155">
    <property type="protein sequence ID" value="ABC30547.1"/>
    <property type="molecule type" value="Genomic_DNA"/>
</dbReference>
<dbReference type="NCBIfam" id="NF007377">
    <property type="entry name" value="PRK09885.1"/>
    <property type="match status" value="1"/>
</dbReference>
<dbReference type="Pfam" id="PF13957">
    <property type="entry name" value="YafO_toxin"/>
    <property type="match status" value="1"/>
</dbReference>
<dbReference type="STRING" id="349521.HCH_10014"/>
<sequence>MSKVEVKIFQSKLIAKALDPEEAQALFDDFRAYKSTGVLPDTFGRDAPYDHTTNRKYLELQHIHIMRGGKKFPLYTVQFYRTSGYVLVYCPGFYNPNWYLLISIVKHWNWKQPEVVKGTDRDEFLMDKLEKMAEAFRKSK</sequence>
<evidence type="ECO:0000313" key="2">
    <source>
        <dbReference type="Proteomes" id="UP000000238"/>
    </source>
</evidence>
<dbReference type="HOGENOM" id="CLU_148663_2_0_6"/>
<dbReference type="InterPro" id="IPR020353">
    <property type="entry name" value="Toxin_YafO"/>
</dbReference>
<name>Q2SFM7_HAHCH</name>
<reference evidence="1 2" key="1">
    <citation type="journal article" date="2005" name="Nucleic Acids Res.">
        <title>Genomic blueprint of Hahella chejuensis, a marine microbe producing an algicidal agent.</title>
        <authorList>
            <person name="Jeong H."/>
            <person name="Yim J.H."/>
            <person name="Lee C."/>
            <person name="Choi S.-H."/>
            <person name="Park Y.K."/>
            <person name="Yoon S.H."/>
            <person name="Hur C.-G."/>
            <person name="Kang H.-Y."/>
            <person name="Kim D."/>
            <person name="Lee H.H."/>
            <person name="Park K.H."/>
            <person name="Park S.-H."/>
            <person name="Park H.-S."/>
            <person name="Lee H.K."/>
            <person name="Oh T.K."/>
            <person name="Kim J.F."/>
        </authorList>
    </citation>
    <scope>NUCLEOTIDE SEQUENCE [LARGE SCALE GENOMIC DNA]</scope>
    <source>
        <strain evidence="1 2">KCTC 2396</strain>
    </source>
</reference>
<dbReference type="KEGG" id="hch:HCH_10014"/>
<dbReference type="eggNOG" id="ENOG502ZEGB">
    <property type="taxonomic scope" value="Bacteria"/>
</dbReference>
<dbReference type="AlphaFoldDB" id="Q2SFM7"/>
<dbReference type="Proteomes" id="UP000000238">
    <property type="component" value="Chromosome"/>
</dbReference>
<accession>Q2SFM7</accession>
<evidence type="ECO:0000313" key="1">
    <source>
        <dbReference type="EMBL" id="ABC30547.1"/>
    </source>
</evidence>
<protein>
    <submittedName>
        <fullName evidence="1">Uncharacterized protein</fullName>
    </submittedName>
</protein>
<gene>
    <name evidence="1" type="ordered locus">HCH_10014</name>
</gene>
<proteinExistence type="predicted"/>
<keyword evidence="2" id="KW-1185">Reference proteome</keyword>